<dbReference type="Gene3D" id="1.25.40.10">
    <property type="entry name" value="Tetratricopeptide repeat domain"/>
    <property type="match status" value="1"/>
</dbReference>
<protein>
    <submittedName>
        <fullName evidence="1">Uncharacterized protein</fullName>
    </submittedName>
</protein>
<evidence type="ECO:0000313" key="1">
    <source>
        <dbReference type="EMBL" id="CAK8681519.1"/>
    </source>
</evidence>
<dbReference type="EMBL" id="CAWYQH010000079">
    <property type="protein sequence ID" value="CAK8681519.1"/>
    <property type="molecule type" value="Genomic_DNA"/>
</dbReference>
<reference evidence="1 2" key="1">
    <citation type="submission" date="2024-02" db="EMBL/GenBank/DDBJ databases">
        <authorList>
            <person name="Daric V."/>
            <person name="Darras S."/>
        </authorList>
    </citation>
    <scope>NUCLEOTIDE SEQUENCE [LARGE SCALE GENOMIC DNA]</scope>
</reference>
<keyword evidence="2" id="KW-1185">Reference proteome</keyword>
<proteinExistence type="predicted"/>
<accession>A0ABP0FPF8</accession>
<comment type="caution">
    <text evidence="1">The sequence shown here is derived from an EMBL/GenBank/DDBJ whole genome shotgun (WGS) entry which is preliminary data.</text>
</comment>
<name>A0ABP0FPF8_CLALP</name>
<gene>
    <name evidence="1" type="ORF">CVLEPA_LOCUS11714</name>
</gene>
<evidence type="ECO:0000313" key="2">
    <source>
        <dbReference type="Proteomes" id="UP001642483"/>
    </source>
</evidence>
<sequence>MDFIEPFMREVIRQIKRRSNADQDLRRIAEAFCLKHISWSYLQVDQYKLSLLAANEALECFQQNRNIKLEQLSSVDELSPEVKLGNNDELLPNHLDLKIIQQHQNLTPQEYDVGLLELELRYYMAVCYFEMKDFEKAECYFKEVIALW</sequence>
<dbReference type="SUPFAM" id="SSF48452">
    <property type="entry name" value="TPR-like"/>
    <property type="match status" value="1"/>
</dbReference>
<dbReference type="InterPro" id="IPR011990">
    <property type="entry name" value="TPR-like_helical_dom_sf"/>
</dbReference>
<organism evidence="1 2">
    <name type="scientific">Clavelina lepadiformis</name>
    <name type="common">Light-bulb sea squirt</name>
    <name type="synonym">Ascidia lepadiformis</name>
    <dbReference type="NCBI Taxonomy" id="159417"/>
    <lineage>
        <taxon>Eukaryota</taxon>
        <taxon>Metazoa</taxon>
        <taxon>Chordata</taxon>
        <taxon>Tunicata</taxon>
        <taxon>Ascidiacea</taxon>
        <taxon>Aplousobranchia</taxon>
        <taxon>Clavelinidae</taxon>
        <taxon>Clavelina</taxon>
    </lineage>
</organism>
<dbReference type="Proteomes" id="UP001642483">
    <property type="component" value="Unassembled WGS sequence"/>
</dbReference>